<protein>
    <recommendedName>
        <fullName evidence="5">Teneurin-like YD-shell domain-containing protein</fullName>
    </recommendedName>
</protein>
<comment type="caution">
    <text evidence="6">The sequence shown here is derived from an EMBL/GenBank/DDBJ whole genome shotgun (WGS) entry which is preliminary data.</text>
</comment>
<dbReference type="InterPro" id="IPR028994">
    <property type="entry name" value="Integrin_alpha_N"/>
</dbReference>
<keyword evidence="2" id="KW-0964">Secreted</keyword>
<feature type="domain" description="Teneurin-like YD-shell" evidence="5">
    <location>
        <begin position="1647"/>
        <end position="1746"/>
    </location>
</feature>
<dbReference type="PANTHER" id="PTHR32305">
    <property type="match status" value="1"/>
</dbReference>
<reference evidence="6" key="1">
    <citation type="submission" date="2020-08" db="EMBL/GenBank/DDBJ databases">
        <title>Ramlibacter sp. USB13 16S ribosomal RNA gene genome sequencing and assembly.</title>
        <authorList>
            <person name="Kang M."/>
        </authorList>
    </citation>
    <scope>NUCLEOTIDE SEQUENCE</scope>
    <source>
        <strain evidence="6">USB13</strain>
    </source>
</reference>
<evidence type="ECO:0000256" key="3">
    <source>
        <dbReference type="ARBA" id="ARBA00022737"/>
    </source>
</evidence>
<keyword evidence="4" id="KW-0843">Virulence</keyword>
<dbReference type="Gene3D" id="2.180.10.10">
    <property type="entry name" value="RHS repeat-associated core"/>
    <property type="match status" value="2"/>
</dbReference>
<accession>A0A923MLU4</accession>
<dbReference type="InterPro" id="IPR006530">
    <property type="entry name" value="YD"/>
</dbReference>
<dbReference type="Proteomes" id="UP000608513">
    <property type="component" value="Unassembled WGS sequence"/>
</dbReference>
<evidence type="ECO:0000313" key="7">
    <source>
        <dbReference type="Proteomes" id="UP000608513"/>
    </source>
</evidence>
<dbReference type="GO" id="GO:0005737">
    <property type="term" value="C:cytoplasm"/>
    <property type="evidence" value="ECO:0007669"/>
    <property type="project" value="InterPro"/>
</dbReference>
<comment type="subcellular location">
    <subcellularLocation>
        <location evidence="1">Secreted</location>
    </subcellularLocation>
</comment>
<dbReference type="Pfam" id="PF25023">
    <property type="entry name" value="TEN_YD-shell"/>
    <property type="match status" value="2"/>
</dbReference>
<name>A0A923MLU4_9BURK</name>
<dbReference type="SUPFAM" id="SSF69318">
    <property type="entry name" value="Integrin alpha N-terminal domain"/>
    <property type="match status" value="2"/>
</dbReference>
<keyword evidence="7" id="KW-1185">Reference proteome</keyword>
<evidence type="ECO:0000256" key="4">
    <source>
        <dbReference type="ARBA" id="ARBA00023026"/>
    </source>
</evidence>
<dbReference type="Pfam" id="PF03534">
    <property type="entry name" value="SpvB"/>
    <property type="match status" value="1"/>
</dbReference>
<dbReference type="InterPro" id="IPR003284">
    <property type="entry name" value="Sal_SpvB"/>
</dbReference>
<evidence type="ECO:0000313" key="6">
    <source>
        <dbReference type="EMBL" id="MBC5781395.1"/>
    </source>
</evidence>
<organism evidence="6 7">
    <name type="scientific">Ramlibacter cellulosilyticus</name>
    <dbReference type="NCBI Taxonomy" id="2764187"/>
    <lineage>
        <taxon>Bacteria</taxon>
        <taxon>Pseudomonadati</taxon>
        <taxon>Pseudomonadota</taxon>
        <taxon>Betaproteobacteria</taxon>
        <taxon>Burkholderiales</taxon>
        <taxon>Comamonadaceae</taxon>
        <taxon>Ramlibacter</taxon>
    </lineage>
</organism>
<dbReference type="Pfam" id="PF05593">
    <property type="entry name" value="RHS_repeat"/>
    <property type="match status" value="2"/>
</dbReference>
<dbReference type="InterPro" id="IPR031325">
    <property type="entry name" value="RHS_repeat"/>
</dbReference>
<evidence type="ECO:0000259" key="5">
    <source>
        <dbReference type="Pfam" id="PF25023"/>
    </source>
</evidence>
<dbReference type="EMBL" id="JACORT010000001">
    <property type="protein sequence ID" value="MBC5781395.1"/>
    <property type="molecule type" value="Genomic_DNA"/>
</dbReference>
<proteinExistence type="predicted"/>
<sequence length="2016" mass="211699">MADPQYVGTTQGDFSVEAGGSAAFSIPIQVPPGTARMQPSLSLDYLSGAGSADSLIGNGWNLRGLSHITRCAATVAQDGYTGTVRFDDGDRFVLDGGRLQPVQGAYGAPDAVYHTEIESWRKVVPVYEAPTPGRSGPDGFRVFERDGRILEYGGTPDARLAASPDDPTIRVWALSRVTDRLGNALVVTYKQDAANGACYPDRIAYTSHPALQARRAVTFAYEPRPDVMPRYVGGVRIAYAQRLAAVSTWLDDQAVRTYSLAYATGAATGRSQLVSVTEADGQGKALPPLTFTWQDGNAGIFADAQPLPSVSVTAGGQLLPMDVNGDGLVDMVYVAESATGALTLTLFVNQGTTFSDPVTLQVPQLTFQDGIALPMDVNADGCIELVYGASDGYDLGLTIFAAVADPASPGGWKLAVTGTVNGAGPEGLVFGGQLLPMDVNGDGLVDLVYASSPDGMRIQLQELLSTGTAFTLGPCTVSNQAPGGSFIPMDFNGDGLCDVVYAFPDAASNVQTVLFLSTWGQGLQEQDAPPLATPLPLTGGGSFVPFDVNGDGLGDLVYATQDAFDQSLLLYTLASNGKSFELQNGGQPQKFPLAYGGTLLPMDVDGDGVCELVVVSGDASVRLDVLAFDGGAYQLQSGVYQALAGLTGGGGLLPLDLAGKGKTGLVYAAGSTTLRLTCAPPAGPYPDLVVAITNGLQGVVSMDYKPLTDRTVYRRSEATPSRVDAVGVLTGHVPDSTCVLDPAGGLQAASAGTARATRSVDFPKYVVASHTLDEGAGTRYDFQRFYTGALLDLRGRGWLGYAAIHELDVDAGAATYTEYGQDFPLTGMALRKNILTADGVQLVSTVNTYDSRAPAPWPGVPVAAVQLAQAATSYFSPGQPTPDRSESQSLRYDDYGNRTVLAETGSGLPAPLYTLDDYSNDAGTWLLGLHTQSRRCADAGGATVLSAERCTYDPNGQRLSKSEWHDVGDTWLATTYAYDAHGNPIAETDPSGATTSFAFDPDYQTFVVQTLQPANDGGLRLASKNTFDARFGVRTSATDANGVKSAMVFDGLGRQTELQGPDPAGALVSLATYAWIVVDGQAYAETRKRADWAGEQWLWTRERLDGFGRKVDSLAPGPEGSRTVRVDRTLDSRNQCASETLPYFDGDAPATITRELDALGRVVRVQRPAEGGPATTTITWTATDTAVQVEAAGTPLARKTVFTFGGFGGKQWIVSRTGPDGGVTTYAYDALRRLVGITDPGGVVSARTYDALGRIVQTTQSRGAKVYQSATHVFDDVHRAVRSSDAAGDTVTVKRDALHRVVLQAASSPAGDYETAYAYDSAEGYGLGRLASVADSRGSYAYAYGYDACGNETMTTLSLEGRSYTTRRAYLPDQRLAQVVMPDGAVQQNDWFAGGAWAAASLLDAGALTAGVSWSGYTAFGSASSAASTNDCKEATSYDALGQLVAQRIAAPDGRAVVDDTYARDTLDQLLAITDASGAGQSRAFTYDAAGRLAGATGPFPQQAYAYDAAGNMVRKGDVDFSYDGQQVVQGTVAGQPVFSATYDANGRTTQRTWQGTASSCTFDAENRLLAAGDHSFVYDHAGRRLVKRAPGHTTFYVSENFERTEFADGAAQRTRRVVGPYGIAVASTIVEAGAPPPTAGVPAPGTFYLHSDHVNSTTVLTDAAGGVAARAIYMPYGEVVAVSGTDAFRHKFTGKELDATGLYYFQSRYYDPVTGRFTSADDRAGGGLFATDALNMYAYVGNNPVSRIDPSGHSWQDMVAQMFISTVAVAVGAFVTPFSGAVGGMLVGAGIGGLVYDVTEIAHGRGNEQDHNQWGGWAAQFGVGAATGLVTGGIGRFFSRVLSELPAPENVGWDSTWFSARWARAAWAQDARAAIAGWSWGGRVALAGGMGAVNGAVGGVLMQVMQNGVTHKSAEHGLGMAALIGGIFGGIGGSVSRGVLEKYGVRPPPAAIDFDAPPRARANGMVLGDARRYLPTNAPLMSPDAMVAGMKMASGKIWVAAGRGIMWGCNDDLPW</sequence>
<dbReference type="Gene3D" id="2.130.10.130">
    <property type="entry name" value="Integrin alpha, N-terminal"/>
    <property type="match status" value="1"/>
</dbReference>
<dbReference type="InterPro" id="IPR056823">
    <property type="entry name" value="TEN-like_YD-shell"/>
</dbReference>
<dbReference type="InterPro" id="IPR022385">
    <property type="entry name" value="Rhs_assc_core"/>
</dbReference>
<dbReference type="RefSeq" id="WP_187074159.1">
    <property type="nucleotide sequence ID" value="NZ_JACORT010000001.1"/>
</dbReference>
<gene>
    <name evidence="6" type="ORF">H8N03_00480</name>
</gene>
<evidence type="ECO:0000256" key="1">
    <source>
        <dbReference type="ARBA" id="ARBA00004613"/>
    </source>
</evidence>
<keyword evidence="3" id="KW-0677">Repeat</keyword>
<evidence type="ECO:0000256" key="2">
    <source>
        <dbReference type="ARBA" id="ARBA00022525"/>
    </source>
</evidence>
<dbReference type="GO" id="GO:0005576">
    <property type="term" value="C:extracellular region"/>
    <property type="evidence" value="ECO:0007669"/>
    <property type="project" value="UniProtKB-SubCell"/>
</dbReference>
<dbReference type="NCBIfam" id="TIGR03696">
    <property type="entry name" value="Rhs_assc_core"/>
    <property type="match status" value="1"/>
</dbReference>
<dbReference type="PANTHER" id="PTHR32305:SF15">
    <property type="entry name" value="PROTEIN RHSA-RELATED"/>
    <property type="match status" value="1"/>
</dbReference>
<dbReference type="NCBIfam" id="TIGR01643">
    <property type="entry name" value="YD_repeat_2x"/>
    <property type="match status" value="4"/>
</dbReference>
<dbReference type="InterPro" id="IPR050708">
    <property type="entry name" value="T6SS_VgrG/RHS"/>
</dbReference>
<feature type="domain" description="Teneurin-like YD-shell" evidence="5">
    <location>
        <begin position="1428"/>
        <end position="1590"/>
    </location>
</feature>